<dbReference type="InterPro" id="IPR050659">
    <property type="entry name" value="Peptidase_M24B"/>
</dbReference>
<evidence type="ECO:0000259" key="1">
    <source>
        <dbReference type="Pfam" id="PF00557"/>
    </source>
</evidence>
<dbReference type="Gene3D" id="3.40.350.10">
    <property type="entry name" value="Creatinase/prolidase N-terminal domain"/>
    <property type="match status" value="1"/>
</dbReference>
<dbReference type="GO" id="GO:0004177">
    <property type="term" value="F:aminopeptidase activity"/>
    <property type="evidence" value="ECO:0007669"/>
    <property type="project" value="UniProtKB-KW"/>
</dbReference>
<dbReference type="Proteomes" id="UP000577697">
    <property type="component" value="Unassembled WGS sequence"/>
</dbReference>
<dbReference type="RefSeq" id="WP_083948882.1">
    <property type="nucleotide sequence ID" value="NZ_CP015007.1"/>
</dbReference>
<dbReference type="SUPFAM" id="SSF53092">
    <property type="entry name" value="Creatinase/prolidase N-terminal domain"/>
    <property type="match status" value="1"/>
</dbReference>
<protein>
    <submittedName>
        <fullName evidence="2">Xaa-Pro aminopeptidase</fullName>
    </submittedName>
</protein>
<proteinExistence type="predicted"/>
<feature type="domain" description="Peptidase M24" evidence="1">
    <location>
        <begin position="177"/>
        <end position="374"/>
    </location>
</feature>
<dbReference type="InterPro" id="IPR000994">
    <property type="entry name" value="Pept_M24"/>
</dbReference>
<evidence type="ECO:0000313" key="3">
    <source>
        <dbReference type="Proteomes" id="UP000577697"/>
    </source>
</evidence>
<reference evidence="2 3" key="1">
    <citation type="submission" date="2020-08" db="EMBL/GenBank/DDBJ databases">
        <title>Genomic Encyclopedia of Type Strains, Phase IV (KMG-IV): sequencing the most valuable type-strain genomes for metagenomic binning, comparative biology and taxonomic classification.</title>
        <authorList>
            <person name="Goeker M."/>
        </authorList>
    </citation>
    <scope>NUCLEOTIDE SEQUENCE [LARGE SCALE GENOMIC DNA]</scope>
    <source>
        <strain evidence="2 3">DSM 10368</strain>
    </source>
</reference>
<dbReference type="InterPro" id="IPR029149">
    <property type="entry name" value="Creatin/AminoP/Spt16_N"/>
</dbReference>
<gene>
    <name evidence="2" type="ORF">FHS67_006710</name>
</gene>
<keyword evidence="2" id="KW-0031">Aminopeptidase</keyword>
<dbReference type="EMBL" id="JACICB010000052">
    <property type="protein sequence ID" value="MBB3710346.1"/>
    <property type="molecule type" value="Genomic_DNA"/>
</dbReference>
<dbReference type="PANTHER" id="PTHR46112:SF2">
    <property type="entry name" value="XAA-PRO AMINOPEPTIDASE P-RELATED"/>
    <property type="match status" value="1"/>
</dbReference>
<keyword evidence="2" id="KW-0645">Protease</keyword>
<dbReference type="PRINTS" id="PR00599">
    <property type="entry name" value="MAPEPTIDASE"/>
</dbReference>
<name>A0ABR6HIF8_AMIAI</name>
<dbReference type="InterPro" id="IPR001714">
    <property type="entry name" value="Pept_M24_MAP"/>
</dbReference>
<accession>A0ABR6HIF8</accession>
<evidence type="ECO:0000313" key="2">
    <source>
        <dbReference type="EMBL" id="MBB3710346.1"/>
    </source>
</evidence>
<dbReference type="Gene3D" id="3.90.230.10">
    <property type="entry name" value="Creatinase/methionine aminopeptidase superfamily"/>
    <property type="match status" value="1"/>
</dbReference>
<dbReference type="CDD" id="cd01066">
    <property type="entry name" value="APP_MetAP"/>
    <property type="match status" value="1"/>
</dbReference>
<organism evidence="2 3">
    <name type="scientific">Aminobacter aminovorans</name>
    <name type="common">Chelatobacter heintzii</name>
    <dbReference type="NCBI Taxonomy" id="83263"/>
    <lineage>
        <taxon>Bacteria</taxon>
        <taxon>Pseudomonadati</taxon>
        <taxon>Pseudomonadota</taxon>
        <taxon>Alphaproteobacteria</taxon>
        <taxon>Hyphomicrobiales</taxon>
        <taxon>Phyllobacteriaceae</taxon>
        <taxon>Aminobacter</taxon>
    </lineage>
</organism>
<keyword evidence="3" id="KW-1185">Reference proteome</keyword>
<comment type="caution">
    <text evidence="2">The sequence shown here is derived from an EMBL/GenBank/DDBJ whole genome shotgun (WGS) entry which is preliminary data.</text>
</comment>
<dbReference type="PANTHER" id="PTHR46112">
    <property type="entry name" value="AMINOPEPTIDASE"/>
    <property type="match status" value="1"/>
</dbReference>
<keyword evidence="2" id="KW-0378">Hydrolase</keyword>
<dbReference type="Pfam" id="PF00557">
    <property type="entry name" value="Peptidase_M24"/>
    <property type="match status" value="1"/>
</dbReference>
<dbReference type="SUPFAM" id="SSF55920">
    <property type="entry name" value="Creatinase/aminopeptidase"/>
    <property type="match status" value="1"/>
</dbReference>
<sequence>MTTELSSASVAEAAERRAKLFSNCRHADVVVAMTPENVFYLTGYWSMGTDTDRLRKLAAVATREAVLLVAPAADLGPALEIFTATADVFPFGVFHFEVELLPEGDRVRKPAPDFHVALLQALDELAFPRARVLLDTGIDDTISSRLAALRPQYRLENGAVAFNRSRSTKLGPEIDRLDHAASVAELSIREGLAIVRAGVSEWEIAGAITSGIVRRGGVPGFIVVTSGPRSALADAYPSHRRLQPGDILRLDIGCRVDGYWADTARTAVLGEPSRSARELYQMTSAGATTLLEQIAVGMTAGRAYTIALEAVRASGLPTYRRHHCGHGIGLEPHEFPTLSPESTTRLESGMVLCVETPFYQLNGQGMMVEDTVVLGDNGTRLLTSLDRQLCMLDI</sequence>
<dbReference type="InterPro" id="IPR036005">
    <property type="entry name" value="Creatinase/aminopeptidase-like"/>
</dbReference>